<evidence type="ECO:0000313" key="2">
    <source>
        <dbReference type="Proteomes" id="UP000016860"/>
    </source>
</evidence>
<gene>
    <name evidence="1" type="ORF">L323_08485</name>
</gene>
<evidence type="ECO:0000313" key="1">
    <source>
        <dbReference type="EMBL" id="EPR12336.1"/>
    </source>
</evidence>
<dbReference type="STRING" id="1330534.L323_08485"/>
<proteinExistence type="predicted"/>
<name>U4R3K1_9FIRM</name>
<dbReference type="EMBL" id="ATAY01000028">
    <property type="protein sequence ID" value="EPR12336.1"/>
    <property type="molecule type" value="Genomic_DNA"/>
</dbReference>
<dbReference type="RefSeq" id="WP_020815243.1">
    <property type="nucleotide sequence ID" value="NZ_ATAY01000028.1"/>
</dbReference>
<organism evidence="1 2">
    <name type="scientific">Ruminiclostridium papyrosolvens C7</name>
    <dbReference type="NCBI Taxonomy" id="1330534"/>
    <lineage>
        <taxon>Bacteria</taxon>
        <taxon>Bacillati</taxon>
        <taxon>Bacillota</taxon>
        <taxon>Clostridia</taxon>
        <taxon>Eubacteriales</taxon>
        <taxon>Oscillospiraceae</taxon>
        <taxon>Ruminiclostridium</taxon>
    </lineage>
</organism>
<dbReference type="PATRIC" id="fig|1330534.3.peg.1689"/>
<sequence length="368" mass="36447">MAVNTVNYNLKKPSQEDFYNIGDHNGNMDIIDTQIKKIETELEGHVGDTHNHVPHLGTTVNNGNTYTIDSEKNISDGSKFSVKFNAIATGSATLNISSDGLARSLKKPSGEDFKPKAGIYSFIRDGENFQLLGEGGADIIPIYSGLAKITRIDESKGSAEFYSSGTLTWSTVPQTVDIFLVGGGANGEKGGDMSGDNYFGGNGGGSGYTSMYMSVNIEAITTIIVGSGGIIGGQSKVGTIYVANGASGRIGGSNGGFGGFIAERAATNGGSNGTPGQGTSTCDFFGTIHAAGGGGGASSFSSNNKPGIGGFANGTGGAGTKGGLGSGGQVGDGGTGGGGYGGGGGGGGCGSGIGGSGGSGIVIIRWGY</sequence>
<comment type="caution">
    <text evidence="1">The sequence shown here is derived from an EMBL/GenBank/DDBJ whole genome shotgun (WGS) entry which is preliminary data.</text>
</comment>
<protein>
    <submittedName>
        <fullName evidence="1">Uncharacterized protein</fullName>
    </submittedName>
</protein>
<accession>U4R3K1</accession>
<dbReference type="AlphaFoldDB" id="U4R3K1"/>
<dbReference type="Proteomes" id="UP000016860">
    <property type="component" value="Unassembled WGS sequence"/>
</dbReference>
<reference evidence="1 2" key="1">
    <citation type="journal article" date="2013" name="Genome Announc.">
        <title>Draft Genome Sequence of the Cellulolytic Bacterium Clostridium papyrosolvens C7 (ATCC 700395).</title>
        <authorList>
            <person name="Zepeda V."/>
            <person name="Dassa B."/>
            <person name="Borovok I."/>
            <person name="Lamed R."/>
            <person name="Bayer E.A."/>
            <person name="Cate J.H."/>
        </authorList>
    </citation>
    <scope>NUCLEOTIDE SEQUENCE [LARGE SCALE GENOMIC DNA]</scope>
    <source>
        <strain evidence="1 2">C7</strain>
    </source>
</reference>